<keyword evidence="6" id="KW-1185">Reference proteome</keyword>
<dbReference type="InterPro" id="IPR036318">
    <property type="entry name" value="FAD-bd_PCMH-like_sf"/>
</dbReference>
<dbReference type="Gene3D" id="3.30.465.10">
    <property type="match status" value="1"/>
</dbReference>
<dbReference type="PANTHER" id="PTHR42659">
    <property type="entry name" value="XANTHINE DEHYDROGENASE SUBUNIT C-RELATED"/>
    <property type="match status" value="1"/>
</dbReference>
<evidence type="ECO:0000256" key="2">
    <source>
        <dbReference type="ARBA" id="ARBA00022827"/>
    </source>
</evidence>
<keyword evidence="3" id="KW-0560">Oxidoreductase</keyword>
<gene>
    <name evidence="5" type="ORF">BKA19_3190</name>
</gene>
<evidence type="ECO:0000313" key="5">
    <source>
        <dbReference type="EMBL" id="RZU33461.1"/>
    </source>
</evidence>
<evidence type="ECO:0000256" key="1">
    <source>
        <dbReference type="ARBA" id="ARBA00022630"/>
    </source>
</evidence>
<dbReference type="Pfam" id="PF00941">
    <property type="entry name" value="FAD_binding_5"/>
    <property type="match status" value="1"/>
</dbReference>
<dbReference type="SUPFAM" id="SSF56176">
    <property type="entry name" value="FAD-binding/transporter-associated domain-like"/>
    <property type="match status" value="1"/>
</dbReference>
<dbReference type="SMART" id="SM01092">
    <property type="entry name" value="CO_deh_flav_C"/>
    <property type="match status" value="1"/>
</dbReference>
<sequence>MRPFRYHRPGTVAEAAQLIADLGEDGAILAGGTSLMTLARLGLAEPQHVVGLAGVPELCGIEGNSGDGITLGAMATLRQVETIPPVRRLAPGLAEAAHQVATVRIRNQATVGGTLVHADPSQDLPPMLMVYDAVARLTGPTRTREVPVAELFVDFFETVVDPDEILTSVHLPPASLGVIAGYLKFLPRTQDDYATISVAAGLTVVDGCIDTARIAVAGGGSTPQRCREAESALVGGGTDVAGLAAAADLVPEALDPVSDARGSGDYKREMARISTRRLLQRLVSESAT</sequence>
<dbReference type="InterPro" id="IPR016166">
    <property type="entry name" value="FAD-bd_PCMH"/>
</dbReference>
<dbReference type="Gene3D" id="3.30.390.50">
    <property type="entry name" value="CO dehydrogenase flavoprotein, C-terminal domain"/>
    <property type="match status" value="1"/>
</dbReference>
<dbReference type="InterPro" id="IPR016167">
    <property type="entry name" value="FAD-bd_PCMH_sub1"/>
</dbReference>
<dbReference type="Proteomes" id="UP000292507">
    <property type="component" value="Unassembled WGS sequence"/>
</dbReference>
<dbReference type="InterPro" id="IPR005107">
    <property type="entry name" value="CO_DH_flav_C"/>
</dbReference>
<feature type="domain" description="FAD-binding PCMH-type" evidence="4">
    <location>
        <begin position="1"/>
        <end position="176"/>
    </location>
</feature>
<dbReference type="EMBL" id="SHKV01000001">
    <property type="protein sequence ID" value="RZU33461.1"/>
    <property type="molecule type" value="Genomic_DNA"/>
</dbReference>
<dbReference type="SUPFAM" id="SSF55447">
    <property type="entry name" value="CO dehydrogenase flavoprotein C-terminal domain-like"/>
    <property type="match status" value="1"/>
</dbReference>
<evidence type="ECO:0000313" key="6">
    <source>
        <dbReference type="Proteomes" id="UP000292507"/>
    </source>
</evidence>
<proteinExistence type="predicted"/>
<dbReference type="PANTHER" id="PTHR42659:SF2">
    <property type="entry name" value="XANTHINE DEHYDROGENASE SUBUNIT C-RELATED"/>
    <property type="match status" value="1"/>
</dbReference>
<dbReference type="GO" id="GO:0071949">
    <property type="term" value="F:FAD binding"/>
    <property type="evidence" value="ECO:0007669"/>
    <property type="project" value="InterPro"/>
</dbReference>
<evidence type="ECO:0000256" key="3">
    <source>
        <dbReference type="ARBA" id="ARBA00023002"/>
    </source>
</evidence>
<keyword evidence="1" id="KW-0285">Flavoprotein</keyword>
<dbReference type="AlphaFoldDB" id="A0A4Q7YB79"/>
<dbReference type="InterPro" id="IPR002346">
    <property type="entry name" value="Mopterin_DH_FAD-bd"/>
</dbReference>
<organism evidence="5 6">
    <name type="scientific">Blastococcus saxobsidens</name>
    <dbReference type="NCBI Taxonomy" id="138336"/>
    <lineage>
        <taxon>Bacteria</taxon>
        <taxon>Bacillati</taxon>
        <taxon>Actinomycetota</taxon>
        <taxon>Actinomycetes</taxon>
        <taxon>Geodermatophilales</taxon>
        <taxon>Geodermatophilaceae</taxon>
        <taxon>Blastococcus</taxon>
    </lineage>
</organism>
<dbReference type="PROSITE" id="PS51387">
    <property type="entry name" value="FAD_PCMH"/>
    <property type="match status" value="1"/>
</dbReference>
<dbReference type="Pfam" id="PF03450">
    <property type="entry name" value="CO_deh_flav_C"/>
    <property type="match status" value="1"/>
</dbReference>
<protein>
    <submittedName>
        <fullName evidence="5">Carbon-monoxide dehydrogenase medium subunit</fullName>
    </submittedName>
</protein>
<name>A0A4Q7YB79_9ACTN</name>
<comment type="caution">
    <text evidence="5">The sequence shown here is derived from an EMBL/GenBank/DDBJ whole genome shotgun (WGS) entry which is preliminary data.</text>
</comment>
<accession>A0A4Q7YB79</accession>
<keyword evidence="2" id="KW-0274">FAD</keyword>
<dbReference type="InterPro" id="IPR051312">
    <property type="entry name" value="Diverse_Substr_Oxidored"/>
</dbReference>
<evidence type="ECO:0000259" key="4">
    <source>
        <dbReference type="PROSITE" id="PS51387"/>
    </source>
</evidence>
<dbReference type="GO" id="GO:0016491">
    <property type="term" value="F:oxidoreductase activity"/>
    <property type="evidence" value="ECO:0007669"/>
    <property type="project" value="UniProtKB-KW"/>
</dbReference>
<dbReference type="InterPro" id="IPR036683">
    <property type="entry name" value="CO_DH_flav_C_dom_sf"/>
</dbReference>
<dbReference type="Gene3D" id="3.30.43.10">
    <property type="entry name" value="Uridine Diphospho-n-acetylenolpyruvylglucosamine Reductase, domain 2"/>
    <property type="match status" value="1"/>
</dbReference>
<reference evidence="5 6" key="1">
    <citation type="submission" date="2019-02" db="EMBL/GenBank/DDBJ databases">
        <title>Sequencing the genomes of 1000 actinobacteria strains.</title>
        <authorList>
            <person name="Klenk H.-P."/>
        </authorList>
    </citation>
    <scope>NUCLEOTIDE SEQUENCE [LARGE SCALE GENOMIC DNA]</scope>
    <source>
        <strain evidence="5 6">DSM 44509</strain>
    </source>
</reference>
<dbReference type="RefSeq" id="WP_104526839.1">
    <property type="nucleotide sequence ID" value="NZ_POQT01000002.1"/>
</dbReference>
<dbReference type="InterPro" id="IPR016169">
    <property type="entry name" value="FAD-bd_PCMH_sub2"/>
</dbReference>